<dbReference type="EMBL" id="JAPFFF010000003">
    <property type="protein sequence ID" value="KAK8895027.1"/>
    <property type="molecule type" value="Genomic_DNA"/>
</dbReference>
<evidence type="ECO:0008006" key="3">
    <source>
        <dbReference type="Google" id="ProtNLM"/>
    </source>
</evidence>
<gene>
    <name evidence="1" type="ORF">M9Y10_023469</name>
</gene>
<sequence>MSEGLTIEDSVKLLLNREGSEIREDEIQKLLQNYENSSDLGQLLDVVERLDEENEENINRVISMASSIDESFKEPLNRIKETAADFDEKVNRFQYIQDQFNNSFKQISSNLMPLVITNQNLDLAIGLYTKLKNSLVEMDKFIKLFCLSGYNDKTNIEKAVNDHLDRILTTLDYFYDTPNNDINEIFSFRLDQWESEISSFFQREVDLKTGFGNYAIFFGKFDQNHYKHADEVKKSILLKIFSNEFSYLDKYKIKGKNKFNGEYGISNYSRFVSDIIKVLETISSIKVQENIIGYLTKVALDIFSEFIDSVDSALKNNGRLHFSYFDFYNEIETQASKRPIDSKRANKDKFDSLLSSIKGKAADEKIQSWRSTLRQKVKDDFLHYRNNPNDIYNRIKDNLGNPKGNKRENIQIDNGPSTKIYPKYERQLIIKEVFNIIFTFETTYDIELMRLQESSNPDFTDLLIDVSNQIIENLNNINFSNADKRRTTIIIIINSYYALFSLVNQYKSIKHESSKRLLSLTYFDASKDGFLFYFASHKSFSTEKIQKFFEYTQNIVDDSLKMEFAIKFAQHEVALIILQAAVSKHGSINIRTYNHFLKEVFNSASNMQKKIMESKEQVCTIYEDNFLPVLKKLWESTITFLKNPNNSTMNNLINLFEGHVIPEFEDNLTKIIEITKQ</sequence>
<reference evidence="1 2" key="1">
    <citation type="submission" date="2024-04" db="EMBL/GenBank/DDBJ databases">
        <title>Tritrichomonas musculus Genome.</title>
        <authorList>
            <person name="Alves-Ferreira E."/>
            <person name="Grigg M."/>
            <person name="Lorenzi H."/>
            <person name="Galac M."/>
        </authorList>
    </citation>
    <scope>NUCLEOTIDE SEQUENCE [LARGE SCALE GENOMIC DNA]</scope>
    <source>
        <strain evidence="1 2">EAF2021</strain>
    </source>
</reference>
<name>A0ABR2KV74_9EUKA</name>
<accession>A0ABR2KV74</accession>
<evidence type="ECO:0000313" key="1">
    <source>
        <dbReference type="EMBL" id="KAK8895027.1"/>
    </source>
</evidence>
<keyword evidence="2" id="KW-1185">Reference proteome</keyword>
<comment type="caution">
    <text evidence="1">The sequence shown here is derived from an EMBL/GenBank/DDBJ whole genome shotgun (WGS) entry which is preliminary data.</text>
</comment>
<protein>
    <recommendedName>
        <fullName evidence="3">Exocyst subunit Exo70 family protein</fullName>
    </recommendedName>
</protein>
<organism evidence="1 2">
    <name type="scientific">Tritrichomonas musculus</name>
    <dbReference type="NCBI Taxonomy" id="1915356"/>
    <lineage>
        <taxon>Eukaryota</taxon>
        <taxon>Metamonada</taxon>
        <taxon>Parabasalia</taxon>
        <taxon>Tritrichomonadida</taxon>
        <taxon>Tritrichomonadidae</taxon>
        <taxon>Tritrichomonas</taxon>
    </lineage>
</organism>
<proteinExistence type="predicted"/>
<evidence type="ECO:0000313" key="2">
    <source>
        <dbReference type="Proteomes" id="UP001470230"/>
    </source>
</evidence>
<dbReference type="Proteomes" id="UP001470230">
    <property type="component" value="Unassembled WGS sequence"/>
</dbReference>